<comment type="caution">
    <text evidence="7">The sequence shown here is derived from an EMBL/GenBank/DDBJ whole genome shotgun (WGS) entry which is preliminary data.</text>
</comment>
<evidence type="ECO:0000256" key="1">
    <source>
        <dbReference type="ARBA" id="ARBA00004141"/>
    </source>
</evidence>
<accession>A0ABD0L5I7</accession>
<protein>
    <recommendedName>
        <fullName evidence="9">Gustatory receptor</fullName>
    </recommendedName>
</protein>
<evidence type="ECO:0000256" key="5">
    <source>
        <dbReference type="ARBA" id="ARBA00023170"/>
    </source>
</evidence>
<keyword evidence="8" id="KW-1185">Reference proteome</keyword>
<keyword evidence="2 6" id="KW-0812">Transmembrane</keyword>
<evidence type="ECO:0008006" key="9">
    <source>
        <dbReference type="Google" id="ProtNLM"/>
    </source>
</evidence>
<feature type="transmembrane region" description="Helical" evidence="6">
    <location>
        <begin position="332"/>
        <end position="357"/>
    </location>
</feature>
<keyword evidence="5" id="KW-0675">Receptor</keyword>
<feature type="transmembrane region" description="Helical" evidence="6">
    <location>
        <begin position="43"/>
        <end position="70"/>
    </location>
</feature>
<feature type="transmembrane region" description="Helical" evidence="6">
    <location>
        <begin position="186"/>
        <end position="208"/>
    </location>
</feature>
<sequence>MPRATSSASASAALKPLVVFLWFSGLFVVQTKCRSRVKSAVKTFLNVVFVSLSVVSHSCHVAFHCLGLLINIQKGRNVIPSLYTTTFAVGILFVSVFVPLTTPKHLRKLLACLDNYHDQYDPGRDFSRLRKAVIVVSTVNVVLTSLWSPLVMNGLVGLLGSGDTGCTALAGDDLQIPYRLAYTVSLYSSIAFSFSWIESCLLCFILLTDATRLVKAVRSFLPETLEGNPSLVEDLRIRHEKLCRLISKTSHVIGHVIAAVYVTGIPCFLFVLHGFVYRKLTLHEFLRMTFFFAELTFILIFFNIAGTMLNIKVAAFLARLQGAPIGFTVYRLFTIDTSTILMVCGTILTYAVVIIQFQPGVGGSSVSGVSVGTTPHPVMSTPPTALNGSV</sequence>
<evidence type="ECO:0000313" key="7">
    <source>
        <dbReference type="EMBL" id="KAK7494511.1"/>
    </source>
</evidence>
<organism evidence="7 8">
    <name type="scientific">Batillaria attramentaria</name>
    <dbReference type="NCBI Taxonomy" id="370345"/>
    <lineage>
        <taxon>Eukaryota</taxon>
        <taxon>Metazoa</taxon>
        <taxon>Spiralia</taxon>
        <taxon>Lophotrochozoa</taxon>
        <taxon>Mollusca</taxon>
        <taxon>Gastropoda</taxon>
        <taxon>Caenogastropoda</taxon>
        <taxon>Sorbeoconcha</taxon>
        <taxon>Cerithioidea</taxon>
        <taxon>Batillariidae</taxon>
        <taxon>Batillaria</taxon>
    </lineage>
</organism>
<dbReference type="PANTHER" id="PTHR21421:SF29">
    <property type="entry name" value="GUSTATORY RECEPTOR 5A FOR TREHALOSE-RELATED"/>
    <property type="match status" value="1"/>
</dbReference>
<dbReference type="Proteomes" id="UP001519460">
    <property type="component" value="Unassembled WGS sequence"/>
</dbReference>
<comment type="subcellular location">
    <subcellularLocation>
        <location evidence="1">Membrane</location>
        <topology evidence="1">Multi-pass membrane protein</topology>
    </subcellularLocation>
</comment>
<evidence type="ECO:0000256" key="6">
    <source>
        <dbReference type="SAM" id="Phobius"/>
    </source>
</evidence>
<dbReference type="AlphaFoldDB" id="A0ABD0L5I7"/>
<gene>
    <name evidence="7" type="ORF">BaRGS_00014164</name>
</gene>
<feature type="transmembrane region" description="Helical" evidence="6">
    <location>
        <begin position="252"/>
        <end position="276"/>
    </location>
</feature>
<dbReference type="GO" id="GO:0016020">
    <property type="term" value="C:membrane"/>
    <property type="evidence" value="ECO:0007669"/>
    <property type="project" value="UniProtKB-SubCell"/>
</dbReference>
<name>A0ABD0L5I7_9CAEN</name>
<evidence type="ECO:0000256" key="2">
    <source>
        <dbReference type="ARBA" id="ARBA00022692"/>
    </source>
</evidence>
<feature type="transmembrane region" description="Helical" evidence="6">
    <location>
        <begin position="288"/>
        <end position="311"/>
    </location>
</feature>
<proteinExistence type="predicted"/>
<dbReference type="InterPro" id="IPR013604">
    <property type="entry name" value="7TM_chemorcpt"/>
</dbReference>
<evidence type="ECO:0000256" key="3">
    <source>
        <dbReference type="ARBA" id="ARBA00022989"/>
    </source>
</evidence>
<keyword evidence="4 6" id="KW-0472">Membrane</keyword>
<dbReference type="GO" id="GO:0038023">
    <property type="term" value="F:signaling receptor activity"/>
    <property type="evidence" value="ECO:0007669"/>
    <property type="project" value="UniProtKB-ARBA"/>
</dbReference>
<dbReference type="GO" id="GO:0051606">
    <property type="term" value="P:detection of stimulus"/>
    <property type="evidence" value="ECO:0007669"/>
    <property type="project" value="UniProtKB-ARBA"/>
</dbReference>
<dbReference type="PANTHER" id="PTHR21421">
    <property type="entry name" value="GUSTATORY RECEPTOR"/>
    <property type="match status" value="1"/>
</dbReference>
<feature type="transmembrane region" description="Helical" evidence="6">
    <location>
        <begin position="12"/>
        <end position="31"/>
    </location>
</feature>
<reference evidence="7 8" key="1">
    <citation type="journal article" date="2023" name="Sci. Data">
        <title>Genome assembly of the Korean intertidal mud-creeper Batillaria attramentaria.</title>
        <authorList>
            <person name="Patra A.K."/>
            <person name="Ho P.T."/>
            <person name="Jun S."/>
            <person name="Lee S.J."/>
            <person name="Kim Y."/>
            <person name="Won Y.J."/>
        </authorList>
    </citation>
    <scope>NUCLEOTIDE SEQUENCE [LARGE SCALE GENOMIC DNA]</scope>
    <source>
        <strain evidence="7">Wonlab-2016</strain>
    </source>
</reference>
<feature type="transmembrane region" description="Helical" evidence="6">
    <location>
        <begin position="132"/>
        <end position="152"/>
    </location>
</feature>
<keyword evidence="3 6" id="KW-1133">Transmembrane helix</keyword>
<feature type="transmembrane region" description="Helical" evidence="6">
    <location>
        <begin position="82"/>
        <end position="100"/>
    </location>
</feature>
<dbReference type="Pfam" id="PF08395">
    <property type="entry name" value="7tm_7"/>
    <property type="match status" value="1"/>
</dbReference>
<dbReference type="EMBL" id="JACVVK020000082">
    <property type="protein sequence ID" value="KAK7494511.1"/>
    <property type="molecule type" value="Genomic_DNA"/>
</dbReference>
<evidence type="ECO:0000313" key="8">
    <source>
        <dbReference type="Proteomes" id="UP001519460"/>
    </source>
</evidence>
<evidence type="ECO:0000256" key="4">
    <source>
        <dbReference type="ARBA" id="ARBA00023136"/>
    </source>
</evidence>